<organism evidence="14 15">
    <name type="scientific">Fusarium oxysporum f. sp. rapae</name>
    <dbReference type="NCBI Taxonomy" id="485398"/>
    <lineage>
        <taxon>Eukaryota</taxon>
        <taxon>Fungi</taxon>
        <taxon>Dikarya</taxon>
        <taxon>Ascomycota</taxon>
        <taxon>Pezizomycotina</taxon>
        <taxon>Sordariomycetes</taxon>
        <taxon>Hypocreomycetidae</taxon>
        <taxon>Hypocreales</taxon>
        <taxon>Nectriaceae</taxon>
        <taxon>Fusarium</taxon>
        <taxon>Fusarium oxysporum species complex</taxon>
    </lineage>
</organism>
<dbReference type="PANTHER" id="PTHR10625">
    <property type="entry name" value="HISTONE DEACETYLASE HDAC1-RELATED"/>
    <property type="match status" value="1"/>
</dbReference>
<dbReference type="PANTHER" id="PTHR10625:SF5">
    <property type="entry name" value="HISTONE DEACETYLASE"/>
    <property type="match status" value="1"/>
</dbReference>
<dbReference type="Pfam" id="PF09757">
    <property type="entry name" value="Arb2-like"/>
    <property type="match status" value="1"/>
</dbReference>
<dbReference type="AlphaFoldDB" id="A0A8J5NKB1"/>
<feature type="domain" description="Arb2-like" evidence="13">
    <location>
        <begin position="466"/>
        <end position="724"/>
    </location>
</feature>
<sequence length="1248" mass="137388">METSITDAVDHPMKDAEAPNGFNRTSNTSIDDDDTASEDPCEEDEDPPPQDIAFDQMRRRGLLPTGCCYDDRMKLHMNADFSPNAHHPEDPRRIHEIFKAFKKVGLVYTGPEAELPRIMRECPTRYMWRIPARAATREEICLAHHPDHFSWVENLDKISSAELRELTRQYDQGRESLYVGSMSYQAALLSAGGAIETCKNVVTGQVKNAFAVIRPPGHHAEFDAPMGFCFFNNVPVAVKVCQQDYPDICRKVLIVDWDVHHGNGVQNIFYQDPNVLYISLHVYQNGLFYPGKPPNDMTPDGGIDKCGSDAGLGKNINIGWHDQGMGDGEYMAAFQKIVMPIAKEFNPDLVVISAGFDAADGDELGGCFVSPSCYAHMTHMLMSLADGKVAVCLEGGYNLKAISVSAVAVAKTLMGEPPPKMEIPKINKEAARILAKVQAHQAPYWECMRAGIVRIPTDIQPTISSRLHDVIRNAQRQVLQTKHNMIPLYIQREHLYKSYENQVLVTPGLHKEKKVLIIIHDPPELLAQPDVIDRSVDPHNAWVVDGVTDYIDWAVDQKFGVMDVNIPAYVTHDEDSDSYVPGFKEKALTEQIQTLVCYLWDNYLQLYDADHIFVMGVGNAYLGVKVLLINRDCKSRISGVVNFANGTLRPVKSEFDSDLSSWYKENSRVYIAGDHACWADPDLTRKVNKRRFGTVVRSPMFGLNKMMAHHAKEAREWILERVEEVADADMTEDEKQEWIATEVEGLMMGKSLDTALESHGGPLLETGRLGGLEVRLESEQGARDLEVHVPEVQFLLDPIAMCRADIHHVVGREVEETDTGGSDQENERVRAGGSVVGLCGGRLPDVACPGEFLLHVERIDMKGPGLLPLAEIGNATVRGGRDFERRDERSPFGVIRRDRTPPVRSPVTGPRGGSYRPRSRSMSRRGNDRWQSYRRVSPPRESAISSAITSQSVSGRSSPRPSSVRARSPLQSREESPHHHAMSGAAPPREAPRPGPYDTNTSAPTRSPPRGPAALRAPPTGPAANRNPAAPVSSPALPPPARTQTPTAPPLRSGTTSPTVPPAGPRGYVPPARGGFAPRGGRGGWNQAPARHISGPSPTPSTPSGPSAIPTGPRATPSNTSSASTTTQSRPFNPPTGPSAQHAGGARQTLAQSMLATLPPIIPGGKLDPSMTPLALGVTRELEPHYRKLKDEEEKLRDELHAKQERLRKSLYTWNRLERDSRAWEMRSDLSEKSMKNLAGEGMGGAAF</sequence>
<comment type="similarity">
    <text evidence="2">Belongs to the histone deacetylase family. HD type 2 subfamily.</text>
</comment>
<feature type="compositionally biased region" description="Basic and acidic residues" evidence="11">
    <location>
        <begin position="880"/>
        <end position="901"/>
    </location>
</feature>
<keyword evidence="4" id="KW-0678">Repressor</keyword>
<feature type="compositionally biased region" description="Acidic residues" evidence="11">
    <location>
        <begin position="30"/>
        <end position="48"/>
    </location>
</feature>
<evidence type="ECO:0000256" key="8">
    <source>
        <dbReference type="ARBA" id="ARBA00023163"/>
    </source>
</evidence>
<dbReference type="Pfam" id="PF00850">
    <property type="entry name" value="Hist_deacetyl"/>
    <property type="match status" value="1"/>
</dbReference>
<dbReference type="GO" id="GO:0141221">
    <property type="term" value="F:histone deacetylase activity, hydrolytic mechanism"/>
    <property type="evidence" value="ECO:0007669"/>
    <property type="project" value="UniProtKB-EC"/>
</dbReference>
<accession>A0A8J5NKB1</accession>
<reference evidence="14" key="1">
    <citation type="submission" date="2021-04" db="EMBL/GenBank/DDBJ databases">
        <title>First draft genome resource for Brassicaceae pathogens Fusarium oxysporum f. sp. raphani and Fusarium oxysporum f. sp. rapae.</title>
        <authorList>
            <person name="Asai S."/>
        </authorList>
    </citation>
    <scope>NUCLEOTIDE SEQUENCE</scope>
    <source>
        <strain evidence="14">Tf1208</strain>
    </source>
</reference>
<feature type="compositionally biased region" description="Low complexity" evidence="11">
    <location>
        <begin position="1012"/>
        <end position="1035"/>
    </location>
</feature>
<feature type="compositionally biased region" description="Basic and acidic residues" evidence="11">
    <location>
        <begin position="8"/>
        <end position="17"/>
    </location>
</feature>
<evidence type="ECO:0000259" key="12">
    <source>
        <dbReference type="Pfam" id="PF00850"/>
    </source>
</evidence>
<feature type="region of interest" description="Disordered" evidence="11">
    <location>
        <begin position="1"/>
        <end position="57"/>
    </location>
</feature>
<comment type="catalytic activity">
    <reaction evidence="10">
        <text>N(6)-acetyl-L-lysyl-[histone] + H2O = L-lysyl-[histone] + acetate</text>
        <dbReference type="Rhea" id="RHEA:58196"/>
        <dbReference type="Rhea" id="RHEA-COMP:9845"/>
        <dbReference type="Rhea" id="RHEA-COMP:11338"/>
        <dbReference type="ChEBI" id="CHEBI:15377"/>
        <dbReference type="ChEBI" id="CHEBI:29969"/>
        <dbReference type="ChEBI" id="CHEBI:30089"/>
        <dbReference type="ChEBI" id="CHEBI:61930"/>
        <dbReference type="EC" id="3.5.1.98"/>
    </reaction>
</comment>
<feature type="compositionally biased region" description="Low complexity" evidence="11">
    <location>
        <begin position="950"/>
        <end position="969"/>
    </location>
</feature>
<keyword evidence="6" id="KW-0156">Chromatin regulator</keyword>
<evidence type="ECO:0000256" key="9">
    <source>
        <dbReference type="ARBA" id="ARBA00023242"/>
    </source>
</evidence>
<evidence type="ECO:0000256" key="6">
    <source>
        <dbReference type="ARBA" id="ARBA00022853"/>
    </source>
</evidence>
<feature type="region of interest" description="Disordered" evidence="11">
    <location>
        <begin position="880"/>
        <end position="1150"/>
    </location>
</feature>
<keyword evidence="8" id="KW-0804">Transcription</keyword>
<gene>
    <name evidence="14" type="primary">clr3</name>
    <name evidence="14" type="ORF">Forpe1208_v013012</name>
</gene>
<evidence type="ECO:0000256" key="11">
    <source>
        <dbReference type="SAM" id="MobiDB-lite"/>
    </source>
</evidence>
<evidence type="ECO:0000256" key="2">
    <source>
        <dbReference type="ARBA" id="ARBA00007738"/>
    </source>
</evidence>
<dbReference type="Proteomes" id="UP000694050">
    <property type="component" value="Unassembled WGS sequence"/>
</dbReference>
<feature type="domain" description="Histone deacetylase" evidence="12">
    <location>
        <begin position="87"/>
        <end position="412"/>
    </location>
</feature>
<comment type="subcellular location">
    <subcellularLocation>
        <location evidence="1">Nucleus</location>
    </subcellularLocation>
</comment>
<evidence type="ECO:0000256" key="5">
    <source>
        <dbReference type="ARBA" id="ARBA00022801"/>
    </source>
</evidence>
<dbReference type="FunFam" id="3.40.800.20:FF:000005">
    <property type="entry name" value="histone deacetylase 6"/>
    <property type="match status" value="1"/>
</dbReference>
<evidence type="ECO:0000256" key="3">
    <source>
        <dbReference type="ARBA" id="ARBA00012111"/>
    </source>
</evidence>
<dbReference type="GO" id="GO:0000118">
    <property type="term" value="C:histone deacetylase complex"/>
    <property type="evidence" value="ECO:0007669"/>
    <property type="project" value="TreeGrafter"/>
</dbReference>
<evidence type="ECO:0000256" key="10">
    <source>
        <dbReference type="ARBA" id="ARBA00048287"/>
    </source>
</evidence>
<dbReference type="EMBL" id="JAELUQ010000010">
    <property type="protein sequence ID" value="KAG7407251.1"/>
    <property type="molecule type" value="Genomic_DNA"/>
</dbReference>
<dbReference type="EC" id="3.5.1.98" evidence="3"/>
<name>A0A8J5NKB1_FUSOX</name>
<evidence type="ECO:0000256" key="4">
    <source>
        <dbReference type="ARBA" id="ARBA00022491"/>
    </source>
</evidence>
<keyword evidence="9" id="KW-0539">Nucleus</keyword>
<evidence type="ECO:0000313" key="14">
    <source>
        <dbReference type="EMBL" id="KAG7407251.1"/>
    </source>
</evidence>
<keyword evidence="5" id="KW-0378">Hydrolase</keyword>
<keyword evidence="7" id="KW-0805">Transcription regulation</keyword>
<protein>
    <recommendedName>
        <fullName evidence="3">histone deacetylase</fullName>
        <ecNumber evidence="3">3.5.1.98</ecNumber>
    </recommendedName>
</protein>
<proteinExistence type="inferred from homology"/>
<evidence type="ECO:0000313" key="15">
    <source>
        <dbReference type="Proteomes" id="UP000694050"/>
    </source>
</evidence>
<dbReference type="GO" id="GO:0040029">
    <property type="term" value="P:epigenetic regulation of gene expression"/>
    <property type="evidence" value="ECO:0007669"/>
    <property type="project" value="TreeGrafter"/>
</dbReference>
<evidence type="ECO:0000256" key="7">
    <source>
        <dbReference type="ARBA" id="ARBA00023015"/>
    </source>
</evidence>
<dbReference type="InterPro" id="IPR019154">
    <property type="entry name" value="Arb2-like_domain"/>
</dbReference>
<comment type="caution">
    <text evidence="14">The sequence shown here is derived from an EMBL/GenBank/DDBJ whole genome shotgun (WGS) entry which is preliminary data.</text>
</comment>
<feature type="compositionally biased region" description="Low complexity" evidence="11">
    <location>
        <begin position="1104"/>
        <end position="1129"/>
    </location>
</feature>
<evidence type="ECO:0000256" key="1">
    <source>
        <dbReference type="ARBA" id="ARBA00004123"/>
    </source>
</evidence>
<dbReference type="InterPro" id="IPR023801">
    <property type="entry name" value="His_deacetylse_dom"/>
</dbReference>
<feature type="compositionally biased region" description="Low complexity" evidence="11">
    <location>
        <begin position="1042"/>
        <end position="1052"/>
    </location>
</feature>
<evidence type="ECO:0000259" key="13">
    <source>
        <dbReference type="Pfam" id="PF09757"/>
    </source>
</evidence>